<dbReference type="Gene3D" id="1.10.530.10">
    <property type="match status" value="1"/>
</dbReference>
<evidence type="ECO:0000313" key="3">
    <source>
        <dbReference type="Proteomes" id="UP000298340"/>
    </source>
</evidence>
<feature type="domain" description="Transglycosylase SLT" evidence="1">
    <location>
        <begin position="6"/>
        <end position="91"/>
    </location>
</feature>
<comment type="caution">
    <text evidence="2">The sequence shown here is derived from an EMBL/GenBank/DDBJ whole genome shotgun (WGS) entry which is preliminary data.</text>
</comment>
<reference evidence="2 3" key="1">
    <citation type="journal article" date="2018" name="Syst. Appl. Microbiol.">
        <title>Flavobacterium circumlabens sp. nov. and Flavobacterium cupreum sp. nov., two psychrotrophic species isolated from Antarctic environmental samples.</title>
        <authorList>
            <person name="Kralova S."/>
            <person name="Busse H.J."/>
            <person name="Svec P."/>
            <person name="Maslanova I."/>
            <person name="Stankova E."/>
            <person name="Bartak M."/>
            <person name="Sedlacek I."/>
        </authorList>
    </citation>
    <scope>NUCLEOTIDE SEQUENCE [LARGE SCALE GENOMIC DNA]</scope>
    <source>
        <strain evidence="2 3">CCM 8828</strain>
    </source>
</reference>
<dbReference type="SUPFAM" id="SSF53955">
    <property type="entry name" value="Lysozyme-like"/>
    <property type="match status" value="1"/>
</dbReference>
<name>A0A4Y7U200_9FLAO</name>
<evidence type="ECO:0000259" key="1">
    <source>
        <dbReference type="Pfam" id="PF01464"/>
    </source>
</evidence>
<protein>
    <submittedName>
        <fullName evidence="2">Peptidase M23</fullName>
    </submittedName>
</protein>
<proteinExistence type="predicted"/>
<dbReference type="Pfam" id="PF01464">
    <property type="entry name" value="SLT"/>
    <property type="match status" value="1"/>
</dbReference>
<organism evidence="2 3">
    <name type="scientific">Flavobacterium circumlabens</name>
    <dbReference type="NCBI Taxonomy" id="2133765"/>
    <lineage>
        <taxon>Bacteria</taxon>
        <taxon>Pseudomonadati</taxon>
        <taxon>Bacteroidota</taxon>
        <taxon>Flavobacteriia</taxon>
        <taxon>Flavobacteriales</taxon>
        <taxon>Flavobacteriaceae</taxon>
        <taxon>Flavobacterium</taxon>
    </lineage>
</organism>
<feature type="non-terminal residue" evidence="2">
    <location>
        <position position="1"/>
    </location>
</feature>
<sequence length="97" mass="10734">AITEHMMKLAKRESNFDPKAVNNWDSNAQRGTPSKGMFQMIEPTFRANAKPGYTNFSNPLHQAISDLRYIVRTYGWGGFPRAAAAAYANGGISSTHK</sequence>
<dbReference type="EMBL" id="QWDN01001289">
    <property type="protein sequence ID" value="TEB40453.1"/>
    <property type="molecule type" value="Genomic_DNA"/>
</dbReference>
<dbReference type="InterPro" id="IPR023346">
    <property type="entry name" value="Lysozyme-like_dom_sf"/>
</dbReference>
<gene>
    <name evidence="2" type="ORF">D0809_30530</name>
</gene>
<feature type="non-terminal residue" evidence="2">
    <location>
        <position position="97"/>
    </location>
</feature>
<dbReference type="AlphaFoldDB" id="A0A4Y7U200"/>
<accession>A0A4Y7U200</accession>
<dbReference type="InterPro" id="IPR008258">
    <property type="entry name" value="Transglycosylase_SLT_dom_1"/>
</dbReference>
<evidence type="ECO:0000313" key="2">
    <source>
        <dbReference type="EMBL" id="TEB40453.1"/>
    </source>
</evidence>
<dbReference type="Proteomes" id="UP000298340">
    <property type="component" value="Unassembled WGS sequence"/>
</dbReference>